<reference evidence="1 2" key="1">
    <citation type="submission" date="2021-06" db="EMBL/GenBank/DDBJ databases">
        <title>Sphingomonas sp. XMGL2, whole genome shotgun sequencing project.</title>
        <authorList>
            <person name="Zhao G."/>
            <person name="Shen L."/>
        </authorList>
    </citation>
    <scope>NUCLEOTIDE SEQUENCE [LARGE SCALE GENOMIC DNA]</scope>
    <source>
        <strain evidence="1 2">XMGL2</strain>
    </source>
</reference>
<organism evidence="1 2">
    <name type="scientific">Sphingomonas quercus</name>
    <dbReference type="NCBI Taxonomy" id="2842451"/>
    <lineage>
        <taxon>Bacteria</taxon>
        <taxon>Pseudomonadati</taxon>
        <taxon>Pseudomonadota</taxon>
        <taxon>Alphaproteobacteria</taxon>
        <taxon>Sphingomonadales</taxon>
        <taxon>Sphingomonadaceae</taxon>
        <taxon>Sphingomonas</taxon>
    </lineage>
</organism>
<accession>A0ABS6BH76</accession>
<dbReference type="EMBL" id="JAHKRT010000003">
    <property type="protein sequence ID" value="MBU3077656.1"/>
    <property type="molecule type" value="Genomic_DNA"/>
</dbReference>
<evidence type="ECO:0000313" key="1">
    <source>
        <dbReference type="EMBL" id="MBU3077656.1"/>
    </source>
</evidence>
<name>A0ABS6BH76_9SPHN</name>
<comment type="caution">
    <text evidence="1">The sequence shown here is derived from an EMBL/GenBank/DDBJ whole genome shotgun (WGS) entry which is preliminary data.</text>
</comment>
<proteinExistence type="predicted"/>
<sequence length="96" mass="10043">MVPTTSSSTLGGEGHVMGVIGDVMARAVAAPGIAVVDEVAGSLNLLARLDKMDGDVLLSAANLHLPQPKGSDRSQVLIARLQNVRFLLAIPFEKPR</sequence>
<protein>
    <submittedName>
        <fullName evidence="1">Uncharacterized protein</fullName>
    </submittedName>
</protein>
<keyword evidence="2" id="KW-1185">Reference proteome</keyword>
<dbReference type="Proteomes" id="UP000776276">
    <property type="component" value="Unassembled WGS sequence"/>
</dbReference>
<evidence type="ECO:0000313" key="2">
    <source>
        <dbReference type="Proteomes" id="UP000776276"/>
    </source>
</evidence>
<gene>
    <name evidence="1" type="ORF">KOF26_07215</name>
</gene>